<keyword evidence="10" id="KW-0503">Monooxygenase</keyword>
<evidence type="ECO:0000256" key="11">
    <source>
        <dbReference type="ARBA" id="ARBA00023136"/>
    </source>
</evidence>
<evidence type="ECO:0000256" key="2">
    <source>
        <dbReference type="ARBA" id="ARBA00004167"/>
    </source>
</evidence>
<sequence>MNSLLVLVLWAAGFCIAFSIANSYWPHLRHDAKSKTNGCHRASRMPSMYPFTSCFFLDAFKADKEKNVPEIIAKRYGKMKRAGALGERRSNAIPSLLGSGIQVLDGPRWEHQRVVLRLCFVRSQIFGLGQQKANIQHYPTECSG</sequence>
<dbReference type="GO" id="GO:0016020">
    <property type="term" value="C:membrane"/>
    <property type="evidence" value="ECO:0007669"/>
    <property type="project" value="UniProtKB-SubCell"/>
</dbReference>
<gene>
    <name evidence="13" type="ORF">FPRO_12357</name>
</gene>
<keyword evidence="14" id="KW-1185">Reference proteome</keyword>
<evidence type="ECO:0000313" key="13">
    <source>
        <dbReference type="EMBL" id="CZR48916.1"/>
    </source>
</evidence>
<feature type="chain" id="PRO_5012769741" evidence="12">
    <location>
        <begin position="18"/>
        <end position="144"/>
    </location>
</feature>
<evidence type="ECO:0000256" key="6">
    <source>
        <dbReference type="ARBA" id="ARBA00022723"/>
    </source>
</evidence>
<dbReference type="PANTHER" id="PTHR24287">
    <property type="entry name" value="P450, PUTATIVE (EUROFUNG)-RELATED"/>
    <property type="match status" value="1"/>
</dbReference>
<protein>
    <submittedName>
        <fullName evidence="13">Uncharacterized protein</fullName>
    </submittedName>
</protein>
<evidence type="ECO:0000256" key="5">
    <source>
        <dbReference type="ARBA" id="ARBA00022692"/>
    </source>
</evidence>
<dbReference type="GO" id="GO:0004497">
    <property type="term" value="F:monooxygenase activity"/>
    <property type="evidence" value="ECO:0007669"/>
    <property type="project" value="UniProtKB-KW"/>
</dbReference>
<evidence type="ECO:0000256" key="3">
    <source>
        <dbReference type="ARBA" id="ARBA00010617"/>
    </source>
</evidence>
<comment type="caution">
    <text evidence="13">The sequence shown here is derived from an EMBL/GenBank/DDBJ whole genome shotgun (WGS) entry which is preliminary data.</text>
</comment>
<dbReference type="VEuPathDB" id="FungiDB:FPRO_12357"/>
<dbReference type="InterPro" id="IPR047146">
    <property type="entry name" value="Cyt_P450_E_CYP52_fungi"/>
</dbReference>
<evidence type="ECO:0000313" key="14">
    <source>
        <dbReference type="Proteomes" id="UP000183971"/>
    </source>
</evidence>
<dbReference type="Proteomes" id="UP000183971">
    <property type="component" value="Unassembled WGS sequence"/>
</dbReference>
<feature type="signal peptide" evidence="12">
    <location>
        <begin position="1"/>
        <end position="17"/>
    </location>
</feature>
<keyword evidence="12" id="KW-0732">Signal</keyword>
<dbReference type="GO" id="GO:0046872">
    <property type="term" value="F:metal ion binding"/>
    <property type="evidence" value="ECO:0007669"/>
    <property type="project" value="UniProtKB-KW"/>
</dbReference>
<comment type="cofactor">
    <cofactor evidence="1">
        <name>heme</name>
        <dbReference type="ChEBI" id="CHEBI:30413"/>
    </cofactor>
</comment>
<evidence type="ECO:0000256" key="12">
    <source>
        <dbReference type="SAM" id="SignalP"/>
    </source>
</evidence>
<dbReference type="RefSeq" id="XP_031089433.1">
    <property type="nucleotide sequence ID" value="XM_031224145.1"/>
</dbReference>
<accession>A0A1L7W8I7</accession>
<evidence type="ECO:0000256" key="7">
    <source>
        <dbReference type="ARBA" id="ARBA00022989"/>
    </source>
</evidence>
<evidence type="ECO:0000256" key="10">
    <source>
        <dbReference type="ARBA" id="ARBA00023033"/>
    </source>
</evidence>
<reference evidence="14" key="1">
    <citation type="journal article" date="2016" name="Genome Biol. Evol.">
        <title>Comparative 'omics' of the Fusarium fujikuroi species complex highlights differences in genetic potential and metabolite synthesis.</title>
        <authorList>
            <person name="Niehaus E.-M."/>
            <person name="Muensterkoetter M."/>
            <person name="Proctor R.H."/>
            <person name="Brown D.W."/>
            <person name="Sharon A."/>
            <person name="Idan Y."/>
            <person name="Oren-Young L."/>
            <person name="Sieber C.M."/>
            <person name="Novak O."/>
            <person name="Pencik A."/>
            <person name="Tarkowska D."/>
            <person name="Hromadova K."/>
            <person name="Freeman S."/>
            <person name="Maymon M."/>
            <person name="Elazar M."/>
            <person name="Youssef S.A."/>
            <person name="El-Shabrawy E.S.M."/>
            <person name="Shalaby A.B.A."/>
            <person name="Houterman P."/>
            <person name="Brock N.L."/>
            <person name="Burkhardt I."/>
            <person name="Tsavkelova E.A."/>
            <person name="Dickschat J.S."/>
            <person name="Galuszka P."/>
            <person name="Gueldener U."/>
            <person name="Tudzynski B."/>
        </authorList>
    </citation>
    <scope>NUCLEOTIDE SEQUENCE [LARGE SCALE GENOMIC DNA]</scope>
    <source>
        <strain evidence="14">ET1</strain>
    </source>
</reference>
<evidence type="ECO:0000256" key="1">
    <source>
        <dbReference type="ARBA" id="ARBA00001971"/>
    </source>
</evidence>
<comment type="subcellular location">
    <subcellularLocation>
        <location evidence="2">Membrane</location>
        <topology evidence="2">Single-pass membrane protein</topology>
    </subcellularLocation>
</comment>
<keyword evidence="11" id="KW-0472">Membrane</keyword>
<keyword evidence="8" id="KW-0560">Oxidoreductase</keyword>
<dbReference type="EMBL" id="FJOF01000015">
    <property type="protein sequence ID" value="CZR48916.1"/>
    <property type="molecule type" value="Genomic_DNA"/>
</dbReference>
<evidence type="ECO:0000256" key="8">
    <source>
        <dbReference type="ARBA" id="ARBA00023002"/>
    </source>
</evidence>
<comment type="similarity">
    <text evidence="3">Belongs to the cytochrome P450 family.</text>
</comment>
<keyword evidence="4" id="KW-0349">Heme</keyword>
<keyword evidence="6" id="KW-0479">Metal-binding</keyword>
<dbReference type="GeneID" id="42057222"/>
<evidence type="ECO:0000256" key="4">
    <source>
        <dbReference type="ARBA" id="ARBA00022617"/>
    </source>
</evidence>
<evidence type="ECO:0000256" key="9">
    <source>
        <dbReference type="ARBA" id="ARBA00023004"/>
    </source>
</evidence>
<dbReference type="PANTHER" id="PTHR24287:SF1">
    <property type="entry name" value="P450, PUTATIVE (EUROFUNG)-RELATED"/>
    <property type="match status" value="1"/>
</dbReference>
<keyword evidence="9" id="KW-0408">Iron</keyword>
<organism evidence="13 14">
    <name type="scientific">Fusarium proliferatum (strain ET1)</name>
    <name type="common">Orchid endophyte fungus</name>
    <dbReference type="NCBI Taxonomy" id="1227346"/>
    <lineage>
        <taxon>Eukaryota</taxon>
        <taxon>Fungi</taxon>
        <taxon>Dikarya</taxon>
        <taxon>Ascomycota</taxon>
        <taxon>Pezizomycotina</taxon>
        <taxon>Sordariomycetes</taxon>
        <taxon>Hypocreomycetidae</taxon>
        <taxon>Hypocreales</taxon>
        <taxon>Nectriaceae</taxon>
        <taxon>Fusarium</taxon>
        <taxon>Fusarium fujikuroi species complex</taxon>
    </lineage>
</organism>
<proteinExistence type="inferred from homology"/>
<keyword evidence="7" id="KW-1133">Transmembrane helix</keyword>
<dbReference type="AlphaFoldDB" id="A0A1L7W8I7"/>
<keyword evidence="5" id="KW-0812">Transmembrane</keyword>
<name>A0A1L7W8I7_FUSPR</name>